<dbReference type="AlphaFoldDB" id="A0A6G0TEZ7"/>
<dbReference type="Proteomes" id="UP000475862">
    <property type="component" value="Unassembled WGS sequence"/>
</dbReference>
<dbReference type="PRINTS" id="PR00131">
    <property type="entry name" value="GLHYDRLASE1"/>
</dbReference>
<proteinExistence type="inferred from homology"/>
<organism evidence="4 5">
    <name type="scientific">Aphis glycines</name>
    <name type="common">Soybean aphid</name>
    <dbReference type="NCBI Taxonomy" id="307491"/>
    <lineage>
        <taxon>Eukaryota</taxon>
        <taxon>Metazoa</taxon>
        <taxon>Ecdysozoa</taxon>
        <taxon>Arthropoda</taxon>
        <taxon>Hexapoda</taxon>
        <taxon>Insecta</taxon>
        <taxon>Pterygota</taxon>
        <taxon>Neoptera</taxon>
        <taxon>Paraneoptera</taxon>
        <taxon>Hemiptera</taxon>
        <taxon>Sternorrhyncha</taxon>
        <taxon>Aphidomorpha</taxon>
        <taxon>Aphidoidea</taxon>
        <taxon>Aphididae</taxon>
        <taxon>Aphidini</taxon>
        <taxon>Aphis</taxon>
        <taxon>Aphis</taxon>
    </lineage>
</organism>
<dbReference type="Pfam" id="PF00232">
    <property type="entry name" value="Glyco_hydro_1"/>
    <property type="match status" value="4"/>
</dbReference>
<keyword evidence="2" id="KW-0378">Hydrolase</keyword>
<dbReference type="EMBL" id="VYZN01000040">
    <property type="protein sequence ID" value="KAE9531863.1"/>
    <property type="molecule type" value="Genomic_DNA"/>
</dbReference>
<comment type="caution">
    <text evidence="4">The sequence shown here is derived from an EMBL/GenBank/DDBJ whole genome shotgun (WGS) entry which is preliminary data.</text>
</comment>
<reference evidence="4 5" key="1">
    <citation type="submission" date="2019-08" db="EMBL/GenBank/DDBJ databases">
        <title>The genome of the soybean aphid Biotype 1, its phylome, world population structure and adaptation to the North American continent.</title>
        <authorList>
            <person name="Giordano R."/>
            <person name="Donthu R.K."/>
            <person name="Hernandez A.G."/>
            <person name="Wright C.L."/>
            <person name="Zimin A.V."/>
        </authorList>
    </citation>
    <scope>NUCLEOTIDE SEQUENCE [LARGE SCALE GENOMIC DNA]</scope>
    <source>
        <tissue evidence="4">Whole aphids</tissue>
    </source>
</reference>
<protein>
    <submittedName>
        <fullName evidence="4">Uncharacterized protein</fullName>
    </submittedName>
</protein>
<accession>A0A6G0TEZ7</accession>
<name>A0A6G0TEZ7_APHGL</name>
<keyword evidence="3" id="KW-0326">Glycosidase</keyword>
<evidence type="ECO:0000256" key="1">
    <source>
        <dbReference type="ARBA" id="ARBA00010838"/>
    </source>
</evidence>
<evidence type="ECO:0000256" key="3">
    <source>
        <dbReference type="ARBA" id="ARBA00023295"/>
    </source>
</evidence>
<evidence type="ECO:0000256" key="2">
    <source>
        <dbReference type="ARBA" id="ARBA00022801"/>
    </source>
</evidence>
<dbReference type="OrthoDB" id="65569at2759"/>
<dbReference type="InterPro" id="IPR017853">
    <property type="entry name" value="GH"/>
</dbReference>
<keyword evidence="5" id="KW-1185">Reference proteome</keyword>
<gene>
    <name evidence="4" type="ORF">AGLY_010065</name>
</gene>
<dbReference type="Gene3D" id="3.20.20.80">
    <property type="entry name" value="Glycosidases"/>
    <property type="match status" value="3"/>
</dbReference>
<dbReference type="GO" id="GO:0008422">
    <property type="term" value="F:beta-glucosidase activity"/>
    <property type="evidence" value="ECO:0007669"/>
    <property type="project" value="TreeGrafter"/>
</dbReference>
<dbReference type="InterPro" id="IPR001360">
    <property type="entry name" value="Glyco_hydro_1"/>
</dbReference>
<dbReference type="SUPFAM" id="SSF51445">
    <property type="entry name" value="(Trans)glycosidases"/>
    <property type="match status" value="3"/>
</dbReference>
<sequence>MKKQNLRASYQRSSFQTIFSSGHQLELTKEGAIIPQYRDKAESIWDHYFHSNEANRSFRYFLDLPESVIEKHIQKGVKPRLADLYKGMGVYEFPSSAIEDGTHFNFNGDVAADSYHKTDIDVKLLKELGVQVYRFSIAPTRIIPRVHDHTPGKEGIAYYNNLVDKLIENGITPMVSLYHFDVEECFNKIGGLSNPVSYKFYPNFSRICFENFGDRVKHWSTAADIHLATEGYSSEHFAPGYQESIFSGFLEYEAIHNSMITQSLMWKVYNDEFKEKQKGEVSLTIDGVWYYPKDPNNPEHQKCAESARMSTFGLIAHILSTGQYPDEFLEAIDRTNKREKIRVDRARQFTKKEQELIKGAYDFIVLNYYSSVKVRPMTDEEYEAEPNLKKRDRGFIMDLHSTTETEVYEGFLNILRWFKEKMDNPKIFIGENGFPEEEGIDDSEKKIAYHTGILNKLLEALDENINVFGYCIWSFIDTLEFTFGRDLEFMRNCGESFVSTKQFPDNFLLGTSTGAYQVEGAWNEDKAESIWDHYFHSNEANRSFRYFLDLPESVIEKHIQKGVKPRLADLYKGMGVYEFPSSAIEDGTHFNFNGDVAADSYHKTDIDVKLLKELGVQVYRFSIAPTRIIPRVHDHTPGKEGIAYYNNLIDKLIENGITPMVSLYHFDVGECFNKIGGLSNPVSYKFYPNFSRICFENFGDRVKHWSTAADIHLATEGYSSEHFAPGYQESIFSGFLEYEAIHNSMITQSLMWKVYNDEFKEKQKGEVSLTIDGVWYYPKDPNNPEHQKCAESARMSTFGLIAHILSTGQYPDEFLEAIDRTNKREKIRVDRARQFTKKEQELIKGAYDFIVLNYYSSVKVRPMTDEEYEAEPNLKKRDRGFIMDLHSTTETEVYEGFLNILRWFKEKMDNPKIFIGENGFPEEEGIDDSEKKIAYHTGILNKLLEALDENINVFGYCIWSFIDTLEFTFGRDLEFMRNCVDYKWVKYWTTFPDIHLAAEGYGSEHFAPGYQEPIFGGHSDYQVLHHFINTHAMAYQLYNNEFKEKQKGQIRLAIDGTWFYPKNPNNPEHQKSAENARISTFGLIAHVLSTGKYPDEFLESIYRTNKREKIGVNRVQHVKIRPMTDEEFAAEPNLKRRDRGYFMDLHNTAEAEVFERFLNCLKWIKEKMNNPKIFVGENGFPEEDGIDESEKKIAYHTGILNKLLETLDENINVFGYCVWSFLDTLEFTFRRDLEFMR</sequence>
<evidence type="ECO:0000313" key="4">
    <source>
        <dbReference type="EMBL" id="KAE9531863.1"/>
    </source>
</evidence>
<dbReference type="PANTHER" id="PTHR10353:SF36">
    <property type="entry name" value="LP05116P"/>
    <property type="match status" value="1"/>
</dbReference>
<dbReference type="PANTHER" id="PTHR10353">
    <property type="entry name" value="GLYCOSYL HYDROLASE"/>
    <property type="match status" value="1"/>
</dbReference>
<evidence type="ECO:0000313" key="5">
    <source>
        <dbReference type="Proteomes" id="UP000475862"/>
    </source>
</evidence>
<comment type="similarity">
    <text evidence="1">Belongs to the glycosyl hydrolase 1 family.</text>
</comment>
<dbReference type="GO" id="GO:0005975">
    <property type="term" value="P:carbohydrate metabolic process"/>
    <property type="evidence" value="ECO:0007669"/>
    <property type="project" value="InterPro"/>
</dbReference>